<name>A0A0F9ZGR1_9MICR</name>
<feature type="domain" description="Mvd1 C-terminal" evidence="14">
    <location>
        <begin position="169"/>
        <end position="297"/>
    </location>
</feature>
<comment type="caution">
    <text evidence="16">The sequence shown here is derived from an EMBL/GenBank/DDBJ whole genome shotgun (WGS) entry which is preliminary data.</text>
</comment>
<dbReference type="PANTHER" id="PTHR10977:SF3">
    <property type="entry name" value="DIPHOSPHOMEVALONATE DECARBOXYLASE"/>
    <property type="match status" value="1"/>
</dbReference>
<dbReference type="EC" id="4.1.1.33" evidence="3 13"/>
<keyword evidence="12 13" id="KW-0456">Lyase</keyword>
<dbReference type="InterPro" id="IPR036554">
    <property type="entry name" value="GHMP_kinase_C_sf"/>
</dbReference>
<evidence type="ECO:0000256" key="13">
    <source>
        <dbReference type="PIRNR" id="PIRNR015950"/>
    </source>
</evidence>
<dbReference type="AlphaFoldDB" id="A0A0F9ZGR1"/>
<proteinExistence type="inferred from homology"/>
<dbReference type="InterPro" id="IPR029765">
    <property type="entry name" value="Mev_diP_decarb"/>
</dbReference>
<feature type="domain" description="Diphosphomevalonate decarboxylase-like N-terminal" evidence="15">
    <location>
        <begin position="12"/>
        <end position="154"/>
    </location>
</feature>
<dbReference type="GO" id="GO:0016126">
    <property type="term" value="P:sterol biosynthetic process"/>
    <property type="evidence" value="ECO:0007669"/>
    <property type="project" value="UniProtKB-KW"/>
</dbReference>
<evidence type="ECO:0000256" key="9">
    <source>
        <dbReference type="ARBA" id="ARBA00023098"/>
    </source>
</evidence>
<dbReference type="GO" id="GO:0019287">
    <property type="term" value="P:isopentenyl diphosphate biosynthetic process, mevalonate pathway"/>
    <property type="evidence" value="ECO:0007669"/>
    <property type="project" value="UniProtKB-UniPathway"/>
</dbReference>
<comment type="pathway">
    <text evidence="1">Isoprenoid biosynthesis; isopentenyl diphosphate biosynthesis via mevalonate pathway; isopentenyl diphosphate from (R)-mevalonate: step 3/3.</text>
</comment>
<evidence type="ECO:0000256" key="11">
    <source>
        <dbReference type="ARBA" id="ARBA00023221"/>
    </source>
</evidence>
<keyword evidence="9 13" id="KW-0443">Lipid metabolism</keyword>
<dbReference type="InterPro" id="IPR005935">
    <property type="entry name" value="Mev_decarb"/>
</dbReference>
<comment type="catalytic activity">
    <reaction evidence="13">
        <text>(R)-5-diphosphomevalonate + ATP = isopentenyl diphosphate + ADP + phosphate + CO2</text>
        <dbReference type="Rhea" id="RHEA:23732"/>
        <dbReference type="ChEBI" id="CHEBI:16526"/>
        <dbReference type="ChEBI" id="CHEBI:30616"/>
        <dbReference type="ChEBI" id="CHEBI:43474"/>
        <dbReference type="ChEBI" id="CHEBI:57557"/>
        <dbReference type="ChEBI" id="CHEBI:128769"/>
        <dbReference type="ChEBI" id="CHEBI:456216"/>
        <dbReference type="EC" id="4.1.1.33"/>
    </reaction>
</comment>
<evidence type="ECO:0000256" key="1">
    <source>
        <dbReference type="ARBA" id="ARBA00005055"/>
    </source>
</evidence>
<sequence length="303" mass="35041">MSKSNKVSVISNPNIAIVKYWGKEDINSNICSNPSISFQCTKLITTTSISYNEKNKDEFIFNGKPTSLNKKIKYIVNLFKKIKQDECFLLIESENNFPHSCGVASSASGFSALVLALDKFYKTNFSEKDLSKLARECSGSGSRSIPKDIVLCNKEYSYTIGQWKEIKILLIKLSDEVKKVSSTEGMCRTQETSFFYRDRLTRIDDKIHLCKEYIKTKDHKSLFKLIMRESNEIHAIMFESFPPIRYISDKGFEIMEMVHEFNNEEIKMAYSFDAGTNPFIFVLEKDLEEVKNFFKNYEIIECN</sequence>
<dbReference type="InterPro" id="IPR020568">
    <property type="entry name" value="Ribosomal_Su5_D2-typ_SF"/>
</dbReference>
<keyword evidence="5 13" id="KW-0547">Nucleotide-binding</keyword>
<evidence type="ECO:0000256" key="7">
    <source>
        <dbReference type="ARBA" id="ARBA00022955"/>
    </source>
</evidence>
<evidence type="ECO:0000256" key="5">
    <source>
        <dbReference type="ARBA" id="ARBA00022741"/>
    </source>
</evidence>
<dbReference type="SUPFAM" id="SSF54211">
    <property type="entry name" value="Ribosomal protein S5 domain 2-like"/>
    <property type="match status" value="1"/>
</dbReference>
<evidence type="ECO:0000256" key="3">
    <source>
        <dbReference type="ARBA" id="ARBA00012296"/>
    </source>
</evidence>
<evidence type="ECO:0000256" key="12">
    <source>
        <dbReference type="ARBA" id="ARBA00023239"/>
    </source>
</evidence>
<dbReference type="InterPro" id="IPR053859">
    <property type="entry name" value="MVD-like_N"/>
</dbReference>
<evidence type="ECO:0000256" key="8">
    <source>
        <dbReference type="ARBA" id="ARBA00023011"/>
    </source>
</evidence>
<evidence type="ECO:0000259" key="14">
    <source>
        <dbReference type="Pfam" id="PF18376"/>
    </source>
</evidence>
<keyword evidence="4" id="KW-0444">Lipid biosynthesis</keyword>
<evidence type="ECO:0000313" key="17">
    <source>
        <dbReference type="Proteomes" id="UP000034350"/>
    </source>
</evidence>
<dbReference type="Pfam" id="PF22700">
    <property type="entry name" value="MVD-like_N"/>
    <property type="match status" value="1"/>
</dbReference>
<dbReference type="SUPFAM" id="SSF55060">
    <property type="entry name" value="GHMP Kinase, C-terminal domain"/>
    <property type="match status" value="1"/>
</dbReference>
<keyword evidence="17" id="KW-1185">Reference proteome</keyword>
<dbReference type="Proteomes" id="UP000034350">
    <property type="component" value="Unassembled WGS sequence"/>
</dbReference>
<dbReference type="Gene3D" id="3.30.70.890">
    <property type="entry name" value="GHMP kinase, C-terminal domain"/>
    <property type="match status" value="1"/>
</dbReference>
<dbReference type="VEuPathDB" id="MicrosporidiaDB:AAJ76_3000106592"/>
<evidence type="ECO:0000256" key="6">
    <source>
        <dbReference type="ARBA" id="ARBA00022840"/>
    </source>
</evidence>
<reference evidence="16 17" key="1">
    <citation type="journal article" date="2015" name="Environ. Microbiol.">
        <title>Genome analyses suggest the presence of polyploidy and recent human-driven expansions in eight global populations of the honeybee pathogen Nosema ceranae.</title>
        <authorList>
            <person name="Pelin A."/>
            <person name="Selman M."/>
            <person name="Aris-Brosou S."/>
            <person name="Farinelli L."/>
            <person name="Corradi N."/>
        </authorList>
    </citation>
    <scope>NUCLEOTIDE SEQUENCE [LARGE SCALE GENOMIC DNA]</scope>
    <source>
        <strain evidence="16 17">PA08 1199</strain>
    </source>
</reference>
<keyword evidence="11" id="KW-0753">Steroid metabolism</keyword>
<dbReference type="GO" id="GO:0005524">
    <property type="term" value="F:ATP binding"/>
    <property type="evidence" value="ECO:0007669"/>
    <property type="project" value="UniProtKB-UniRule"/>
</dbReference>
<dbReference type="PANTHER" id="PTHR10977">
    <property type="entry name" value="DIPHOSPHOMEVALONATE DECARBOXYLASE"/>
    <property type="match status" value="1"/>
</dbReference>
<evidence type="ECO:0000256" key="2">
    <source>
        <dbReference type="ARBA" id="ARBA00008831"/>
    </source>
</evidence>
<dbReference type="RefSeq" id="XP_024332191.1">
    <property type="nucleotide sequence ID" value="XM_024475026.1"/>
</dbReference>
<evidence type="ECO:0000259" key="15">
    <source>
        <dbReference type="Pfam" id="PF22700"/>
    </source>
</evidence>
<dbReference type="UniPathway" id="UPA00057">
    <property type="reaction ID" value="UER00100"/>
</dbReference>
<gene>
    <name evidence="16" type="ORF">AAJ76_3000106592</name>
</gene>
<protein>
    <recommendedName>
        <fullName evidence="3 13">Diphosphomevalonate decarboxylase</fullName>
        <ecNumber evidence="3 13">4.1.1.33</ecNumber>
    </recommendedName>
</protein>
<dbReference type="OrthoDB" id="10253702at2759"/>
<dbReference type="GO" id="GO:0005829">
    <property type="term" value="C:cytosol"/>
    <property type="evidence" value="ECO:0007669"/>
    <property type="project" value="InterPro"/>
</dbReference>
<dbReference type="EMBL" id="JPQZ01000003">
    <property type="protein sequence ID" value="KKO76449.1"/>
    <property type="molecule type" value="Genomic_DNA"/>
</dbReference>
<organism evidence="16 17">
    <name type="scientific">Vairimorpha ceranae</name>
    <dbReference type="NCBI Taxonomy" id="40302"/>
    <lineage>
        <taxon>Eukaryota</taxon>
        <taxon>Fungi</taxon>
        <taxon>Fungi incertae sedis</taxon>
        <taxon>Microsporidia</taxon>
        <taxon>Nosematidae</taxon>
        <taxon>Vairimorpha</taxon>
    </lineage>
</organism>
<dbReference type="InterPro" id="IPR041431">
    <property type="entry name" value="Mvd1_C"/>
</dbReference>
<dbReference type="Gene3D" id="3.30.230.10">
    <property type="match status" value="1"/>
</dbReference>
<accession>A0A0F9ZGR1</accession>
<keyword evidence="6 13" id="KW-0067">ATP-binding</keyword>
<dbReference type="GO" id="GO:0004163">
    <property type="term" value="F:diphosphomevalonate decarboxylase activity"/>
    <property type="evidence" value="ECO:0007669"/>
    <property type="project" value="UniProtKB-EC"/>
</dbReference>
<keyword evidence="8" id="KW-0756">Sterol biosynthesis</keyword>
<keyword evidence="7" id="KW-0752">Steroid biosynthesis</keyword>
<dbReference type="GeneID" id="36319957"/>
<dbReference type="NCBIfam" id="TIGR01240">
    <property type="entry name" value="mevDPdecarb"/>
    <property type="match status" value="1"/>
</dbReference>
<keyword evidence="10" id="KW-1207">Sterol metabolism</keyword>
<dbReference type="PIRSF" id="PIRSF015950">
    <property type="entry name" value="Mev_P_decrbx"/>
    <property type="match status" value="1"/>
</dbReference>
<evidence type="ECO:0000256" key="10">
    <source>
        <dbReference type="ARBA" id="ARBA00023166"/>
    </source>
</evidence>
<dbReference type="VEuPathDB" id="MicrosporidiaDB:G9O61_00g015950"/>
<comment type="similarity">
    <text evidence="2 13">Belongs to the diphosphomevalonate decarboxylase family.</text>
</comment>
<evidence type="ECO:0000313" key="16">
    <source>
        <dbReference type="EMBL" id="KKO76449.1"/>
    </source>
</evidence>
<dbReference type="InterPro" id="IPR014721">
    <property type="entry name" value="Ribsml_uS5_D2-typ_fold_subgr"/>
</dbReference>
<evidence type="ECO:0000256" key="4">
    <source>
        <dbReference type="ARBA" id="ARBA00022516"/>
    </source>
</evidence>
<dbReference type="Pfam" id="PF18376">
    <property type="entry name" value="MDD_C"/>
    <property type="match status" value="1"/>
</dbReference>